<dbReference type="Proteomes" id="UP000176631">
    <property type="component" value="Unassembled WGS sequence"/>
</dbReference>
<comment type="caution">
    <text evidence="3">The sequence shown here is derived from an EMBL/GenBank/DDBJ whole genome shotgun (WGS) entry which is preliminary data.</text>
</comment>
<dbReference type="AlphaFoldDB" id="A0A1G1W5E7"/>
<keyword evidence="2" id="KW-0472">Membrane</keyword>
<dbReference type="SUPFAM" id="SSF69304">
    <property type="entry name" value="Tricorn protease N-terminal domain"/>
    <property type="match status" value="1"/>
</dbReference>
<protein>
    <recommendedName>
        <fullName evidence="5">DUF5050 domain-containing protein</fullName>
    </recommendedName>
</protein>
<reference evidence="3 4" key="1">
    <citation type="journal article" date="2016" name="Nat. Commun.">
        <title>Thousands of microbial genomes shed light on interconnected biogeochemical processes in an aquifer system.</title>
        <authorList>
            <person name="Anantharaman K."/>
            <person name="Brown C.T."/>
            <person name="Hug L.A."/>
            <person name="Sharon I."/>
            <person name="Castelle C.J."/>
            <person name="Probst A.J."/>
            <person name="Thomas B.C."/>
            <person name="Singh A."/>
            <person name="Wilkins M.J."/>
            <person name="Karaoz U."/>
            <person name="Brodie E.L."/>
            <person name="Williams K.H."/>
            <person name="Hubbard S.S."/>
            <person name="Banfield J.F."/>
        </authorList>
    </citation>
    <scope>NUCLEOTIDE SEQUENCE [LARGE SCALE GENOMIC DNA]</scope>
</reference>
<dbReference type="PANTHER" id="PTHR36842">
    <property type="entry name" value="PROTEIN TOLB HOMOLOG"/>
    <property type="match status" value="1"/>
</dbReference>
<accession>A0A1G1W5E7</accession>
<organism evidence="3 4">
    <name type="scientific">Candidatus Woykebacteria bacterium RBG_13_40_15</name>
    <dbReference type="NCBI Taxonomy" id="1802593"/>
    <lineage>
        <taxon>Bacteria</taxon>
        <taxon>Candidatus Woykeibacteriota</taxon>
    </lineage>
</organism>
<dbReference type="EMBL" id="MHCP01000030">
    <property type="protein sequence ID" value="OGY22878.1"/>
    <property type="molecule type" value="Genomic_DNA"/>
</dbReference>
<proteinExistence type="predicted"/>
<dbReference type="PANTHER" id="PTHR36842:SF1">
    <property type="entry name" value="PROTEIN TOLB"/>
    <property type="match status" value="1"/>
</dbReference>
<dbReference type="STRING" id="1802593.A2172_02970"/>
<evidence type="ECO:0000256" key="2">
    <source>
        <dbReference type="SAM" id="Phobius"/>
    </source>
</evidence>
<keyword evidence="2" id="KW-0812">Transmembrane</keyword>
<feature type="transmembrane region" description="Helical" evidence="2">
    <location>
        <begin position="37"/>
        <end position="59"/>
    </location>
</feature>
<evidence type="ECO:0000313" key="4">
    <source>
        <dbReference type="Proteomes" id="UP000176631"/>
    </source>
</evidence>
<feature type="compositionally biased region" description="Low complexity" evidence="1">
    <location>
        <begin position="69"/>
        <end position="81"/>
    </location>
</feature>
<evidence type="ECO:0000313" key="3">
    <source>
        <dbReference type="EMBL" id="OGY22878.1"/>
    </source>
</evidence>
<gene>
    <name evidence="3" type="ORF">A2172_02970</name>
</gene>
<name>A0A1G1W5E7_9BACT</name>
<feature type="region of interest" description="Disordered" evidence="1">
    <location>
        <begin position="66"/>
        <end position="90"/>
    </location>
</feature>
<evidence type="ECO:0008006" key="5">
    <source>
        <dbReference type="Google" id="ProtNLM"/>
    </source>
</evidence>
<sequence>MPLQQPGEEQPVSDQKTDSPQVIDVSLNKKPKRSKKWLWISLVVILILLLVGVGLWVWLAKPFSKESKGTTSKSSATSSSKPETKKEKTKYAYTGSDGNIWVLDVVTKGKIQVTSDGSQSHYYSVGEFIDSDTFSYEICGDSSCEIWLVDLEQNQFEKSQLKKIPVNTFYEVDPNLNILIYSKYDSGEVTIVDLKSSGSDKKLTFDLGVVGGRGGSSRDCFKLEFSPESSKFFLINTMNLESVKIIIWNINGEKLGEITGKLTAPFWTNNNTILYSNWDEGVFTYDLSKDKSTKLNSNKDWTIVDVSSDRKKISYNIGNNFQMMSGLDGDRNVYTYNIETKEEKLVKTSVLGGVWVGNNYLVGGKTRKCAADDQDQNCSCEVGVECYTAVENTFVVINLQNNTFYEVAK</sequence>
<evidence type="ECO:0000256" key="1">
    <source>
        <dbReference type="SAM" id="MobiDB-lite"/>
    </source>
</evidence>
<keyword evidence="2" id="KW-1133">Transmembrane helix</keyword>
<feature type="region of interest" description="Disordered" evidence="1">
    <location>
        <begin position="1"/>
        <end position="20"/>
    </location>
</feature>